<dbReference type="AlphaFoldDB" id="A0A557SW14"/>
<sequence length="52" mass="5997">MYRIENGKIVEHQDIIEIMDMLREMGAIQFTNTSSLSTSLENSTAHLFQSHK</sequence>
<protein>
    <submittedName>
        <fullName evidence="1">Uncharacterized protein</fullName>
    </submittedName>
</protein>
<reference evidence="1 2" key="1">
    <citation type="journal article" date="2019" name="Front. Microbiol.">
        <title>Ammonia Oxidation by the Arctic Terrestrial Thaumarchaeote Candidatus Nitrosocosmicus arcticus Is Stimulated by Increasing Temperatures.</title>
        <authorList>
            <person name="Alves R.J.E."/>
            <person name="Kerou M."/>
            <person name="Zappe A."/>
            <person name="Bittner R."/>
            <person name="Abby S.S."/>
            <person name="Schmidt H.A."/>
            <person name="Pfeifer K."/>
            <person name="Schleper C."/>
        </authorList>
    </citation>
    <scope>NUCLEOTIDE SEQUENCE [LARGE SCALE GENOMIC DNA]</scope>
    <source>
        <strain evidence="1 2">Kfb</strain>
    </source>
</reference>
<comment type="caution">
    <text evidence="1">The sequence shown here is derived from an EMBL/GenBank/DDBJ whole genome shotgun (WGS) entry which is preliminary data.</text>
</comment>
<organism evidence="1 2">
    <name type="scientific">Candidatus Nitrosocosmicus arcticus</name>
    <dbReference type="NCBI Taxonomy" id="2035267"/>
    <lineage>
        <taxon>Archaea</taxon>
        <taxon>Nitrososphaerota</taxon>
        <taxon>Nitrososphaeria</taxon>
        <taxon>Nitrososphaerales</taxon>
        <taxon>Nitrososphaeraceae</taxon>
        <taxon>Candidatus Nitrosocosmicus</taxon>
    </lineage>
</organism>
<name>A0A557SW14_9ARCH</name>
<dbReference type="EMBL" id="VOAH01000006">
    <property type="protein sequence ID" value="TVP40783.1"/>
    <property type="molecule type" value="Genomic_DNA"/>
</dbReference>
<evidence type="ECO:0000313" key="1">
    <source>
        <dbReference type="EMBL" id="TVP40783.1"/>
    </source>
</evidence>
<accession>A0A557SW14</accession>
<dbReference type="Proteomes" id="UP000315289">
    <property type="component" value="Unassembled WGS sequence"/>
</dbReference>
<dbReference type="InterPro" id="IPR032710">
    <property type="entry name" value="NTF2-like_dom_sf"/>
</dbReference>
<dbReference type="SUPFAM" id="SSF54427">
    <property type="entry name" value="NTF2-like"/>
    <property type="match status" value="1"/>
</dbReference>
<keyword evidence="2" id="KW-1185">Reference proteome</keyword>
<gene>
    <name evidence="1" type="ORF">NARC_60170</name>
</gene>
<evidence type="ECO:0000313" key="2">
    <source>
        <dbReference type="Proteomes" id="UP000315289"/>
    </source>
</evidence>
<proteinExistence type="predicted"/>
<dbReference type="Gene3D" id="3.10.450.50">
    <property type="match status" value="1"/>
</dbReference>